<gene>
    <name evidence="1" type="ORF">U2F25_24105</name>
</gene>
<keyword evidence="2" id="KW-1185">Reference proteome</keyword>
<organism evidence="1 2">
    <name type="scientific">Micromonospora sicca</name>
    <dbReference type="NCBI Taxonomy" id="2202420"/>
    <lineage>
        <taxon>Bacteria</taxon>
        <taxon>Bacillati</taxon>
        <taxon>Actinomycetota</taxon>
        <taxon>Actinomycetes</taxon>
        <taxon>Micromonosporales</taxon>
        <taxon>Micromonosporaceae</taxon>
        <taxon>Micromonospora</taxon>
    </lineage>
</organism>
<evidence type="ECO:0000313" key="1">
    <source>
        <dbReference type="EMBL" id="MDZ5492517.1"/>
    </source>
</evidence>
<name>A0ABU5JIR5_9ACTN</name>
<comment type="caution">
    <text evidence="1">The sequence shown here is derived from an EMBL/GenBank/DDBJ whole genome shotgun (WGS) entry which is preliminary data.</text>
</comment>
<evidence type="ECO:0000313" key="2">
    <source>
        <dbReference type="Proteomes" id="UP001290101"/>
    </source>
</evidence>
<dbReference type="EMBL" id="JAXOTQ010000033">
    <property type="protein sequence ID" value="MDZ5492517.1"/>
    <property type="molecule type" value="Genomic_DNA"/>
</dbReference>
<dbReference type="RefSeq" id="WP_322442275.1">
    <property type="nucleotide sequence ID" value="NZ_JAXOTQ010000033.1"/>
</dbReference>
<sequence>MEQATELEWLRERVKGLETALHCSRRELLDMRCRLALIARVAEDLERAKRAPGVAFGAINAALYAETQNLRHVGRHLSRRRSRPIL</sequence>
<accession>A0ABU5JIR5</accession>
<reference evidence="1 2" key="1">
    <citation type="submission" date="2023-12" db="EMBL/GenBank/DDBJ databases">
        <title>Micromonospora sp. nov., isolated from Atacama Desert.</title>
        <authorList>
            <person name="Carro L."/>
            <person name="Golinska P."/>
            <person name="Klenk H.-P."/>
            <person name="Goodfellow M."/>
        </authorList>
    </citation>
    <scope>NUCLEOTIDE SEQUENCE [LARGE SCALE GENOMIC DNA]</scope>
    <source>
        <strain evidence="1 2">4G53</strain>
    </source>
</reference>
<proteinExistence type="predicted"/>
<protein>
    <submittedName>
        <fullName evidence="1">Uncharacterized protein</fullName>
    </submittedName>
</protein>
<dbReference type="Proteomes" id="UP001290101">
    <property type="component" value="Unassembled WGS sequence"/>
</dbReference>